<dbReference type="EMBL" id="JAWDGP010004525">
    <property type="protein sequence ID" value="KAK3763672.1"/>
    <property type="molecule type" value="Genomic_DNA"/>
</dbReference>
<dbReference type="AlphaFoldDB" id="A0AAE0Z6G7"/>
<evidence type="ECO:0000313" key="2">
    <source>
        <dbReference type="EMBL" id="KAK3763672.1"/>
    </source>
</evidence>
<reference evidence="2" key="1">
    <citation type="journal article" date="2023" name="G3 (Bethesda)">
        <title>A reference genome for the long-term kleptoplast-retaining sea slug Elysia crispata morphotype clarki.</title>
        <authorList>
            <person name="Eastman K.E."/>
            <person name="Pendleton A.L."/>
            <person name="Shaikh M.A."/>
            <person name="Suttiyut T."/>
            <person name="Ogas R."/>
            <person name="Tomko P."/>
            <person name="Gavelis G."/>
            <person name="Widhalm J.R."/>
            <person name="Wisecaver J.H."/>
        </authorList>
    </citation>
    <scope>NUCLEOTIDE SEQUENCE</scope>
    <source>
        <strain evidence="2">ECLA1</strain>
    </source>
</reference>
<feature type="compositionally biased region" description="Polar residues" evidence="1">
    <location>
        <begin position="32"/>
        <end position="48"/>
    </location>
</feature>
<comment type="caution">
    <text evidence="2">The sequence shown here is derived from an EMBL/GenBank/DDBJ whole genome shotgun (WGS) entry which is preliminary data.</text>
</comment>
<name>A0AAE0Z6G7_9GAST</name>
<feature type="compositionally biased region" description="Polar residues" evidence="1">
    <location>
        <begin position="8"/>
        <end position="24"/>
    </location>
</feature>
<evidence type="ECO:0000256" key="1">
    <source>
        <dbReference type="SAM" id="MobiDB-lite"/>
    </source>
</evidence>
<dbReference type="Proteomes" id="UP001283361">
    <property type="component" value="Unassembled WGS sequence"/>
</dbReference>
<feature type="region of interest" description="Disordered" evidence="1">
    <location>
        <begin position="1"/>
        <end position="67"/>
    </location>
</feature>
<keyword evidence="3" id="KW-1185">Reference proteome</keyword>
<proteinExistence type="predicted"/>
<sequence>MGPETSDRSTNAMGPETSNRSTNAMGPETSDRSTNAMGPETSNRSTNAMGPETSDRSTNAMWPETSDKPETQLGNAYLLVSHGARGLTYLLDWLAMGPYISVRLRGGCRKECHVTHCSCCTLSFVELTTSLPRDVHYRYLSPSNTIQRVDRAFITKCNLRKGLCVSWVKRRFRLVTPEIALGEKVEDKEKPDLTHKKIYKNQHVPGSYGPSGLMVTIDWRYGLYGAAVINGDFIWPRSHETFSSPTWRCVWLLKGSTNDGNGMAALMEDSFFLFTETPIRQHQTGTMTTIHSQQSNSVDIAFSNGAYLRV</sequence>
<protein>
    <submittedName>
        <fullName evidence="2">Uncharacterized protein</fullName>
    </submittedName>
</protein>
<organism evidence="2 3">
    <name type="scientific">Elysia crispata</name>
    <name type="common">lettuce slug</name>
    <dbReference type="NCBI Taxonomy" id="231223"/>
    <lineage>
        <taxon>Eukaryota</taxon>
        <taxon>Metazoa</taxon>
        <taxon>Spiralia</taxon>
        <taxon>Lophotrochozoa</taxon>
        <taxon>Mollusca</taxon>
        <taxon>Gastropoda</taxon>
        <taxon>Heterobranchia</taxon>
        <taxon>Euthyneura</taxon>
        <taxon>Panpulmonata</taxon>
        <taxon>Sacoglossa</taxon>
        <taxon>Placobranchoidea</taxon>
        <taxon>Plakobranchidae</taxon>
        <taxon>Elysia</taxon>
    </lineage>
</organism>
<evidence type="ECO:0000313" key="3">
    <source>
        <dbReference type="Proteomes" id="UP001283361"/>
    </source>
</evidence>
<accession>A0AAE0Z6G7</accession>
<gene>
    <name evidence="2" type="ORF">RRG08_051193</name>
</gene>